<dbReference type="SMART" id="SM00387">
    <property type="entry name" value="HATPase_c"/>
    <property type="match status" value="1"/>
</dbReference>
<keyword evidence="8" id="KW-0902">Two-component regulatory system</keyword>
<keyword evidence="7" id="KW-0067">ATP-binding</keyword>
<evidence type="ECO:0000256" key="6">
    <source>
        <dbReference type="ARBA" id="ARBA00022777"/>
    </source>
</evidence>
<evidence type="ECO:0000259" key="9">
    <source>
        <dbReference type="SMART" id="SM00387"/>
    </source>
</evidence>
<dbReference type="InterPro" id="IPR011712">
    <property type="entry name" value="Sig_transdc_His_kin_sub3_dim/P"/>
</dbReference>
<dbReference type="Pfam" id="PF02518">
    <property type="entry name" value="HATPase_c"/>
    <property type="match status" value="1"/>
</dbReference>
<gene>
    <name evidence="10" type="ORF">KDX31_11270</name>
</gene>
<sequence length="384" mass="43074">MAVSIPLWMHNFPWLLREQPAKQKETVCAPALTQLVVDLACSDDIRQSLEQTLNRLQSYVSFHLDADIFLIGVPSPHRDQLLHASTITPPIGLAGQLRYQLTEHSVHDANELRYKLPGSSLSVHALQLPFDINHPACWMVLCFKERLPESEQINRISGPVAEALNAGLGGWYRQQSRISAAISSEKAAHAAELHDSMAQILGYMRIKASRLADQCKRKAEPELAEISEDLCHQAQCAYRQTRELIACSRLSIEQGQLIDAISQAIGEFEQRSAVVFELDNRVGSQLITKDDSQTIFIIREALNNIVRHSHASHARVQLLRQNDSSIRIRVEDNGKGICADQTRQDSFGMKIMQERAEKIQANLFILSPRQGGTRIELIIPDLSV</sequence>
<dbReference type="Proteomes" id="UP001059950">
    <property type="component" value="Chromosome"/>
</dbReference>
<keyword evidence="5" id="KW-0547">Nucleotide-binding</keyword>
<keyword evidence="6" id="KW-0418">Kinase</keyword>
<evidence type="ECO:0000256" key="4">
    <source>
        <dbReference type="ARBA" id="ARBA00022679"/>
    </source>
</evidence>
<evidence type="ECO:0000256" key="8">
    <source>
        <dbReference type="ARBA" id="ARBA00023012"/>
    </source>
</evidence>
<keyword evidence="4" id="KW-0808">Transferase</keyword>
<dbReference type="PANTHER" id="PTHR24421:SF10">
    <property type="entry name" value="NITRATE_NITRITE SENSOR PROTEIN NARQ"/>
    <property type="match status" value="1"/>
</dbReference>
<dbReference type="PANTHER" id="PTHR24421">
    <property type="entry name" value="NITRATE/NITRITE SENSOR PROTEIN NARX-RELATED"/>
    <property type="match status" value="1"/>
</dbReference>
<keyword evidence="11" id="KW-1185">Reference proteome</keyword>
<proteinExistence type="predicted"/>
<evidence type="ECO:0000313" key="11">
    <source>
        <dbReference type="Proteomes" id="UP001059950"/>
    </source>
</evidence>
<dbReference type="Pfam" id="PF07730">
    <property type="entry name" value="HisKA_3"/>
    <property type="match status" value="1"/>
</dbReference>
<dbReference type="SUPFAM" id="SSF55874">
    <property type="entry name" value="ATPase domain of HSP90 chaperone/DNA topoisomerase II/histidine kinase"/>
    <property type="match status" value="1"/>
</dbReference>
<dbReference type="EMBL" id="CP073344">
    <property type="protein sequence ID" value="UTW01943.1"/>
    <property type="molecule type" value="Genomic_DNA"/>
</dbReference>
<dbReference type="InterPro" id="IPR003594">
    <property type="entry name" value="HATPase_dom"/>
</dbReference>
<dbReference type="InterPro" id="IPR050482">
    <property type="entry name" value="Sensor_HK_TwoCompSys"/>
</dbReference>
<protein>
    <recommendedName>
        <fullName evidence="2">histidine kinase</fullName>
        <ecNumber evidence="2">2.7.13.3</ecNumber>
    </recommendedName>
</protein>
<accession>A0ABY5GQD6</accession>
<organism evidence="10 11">
    <name type="scientific">Amphritea atlantica</name>
    <dbReference type="NCBI Taxonomy" id="355243"/>
    <lineage>
        <taxon>Bacteria</taxon>
        <taxon>Pseudomonadati</taxon>
        <taxon>Pseudomonadota</taxon>
        <taxon>Gammaproteobacteria</taxon>
        <taxon>Oceanospirillales</taxon>
        <taxon>Oceanospirillaceae</taxon>
        <taxon>Amphritea</taxon>
    </lineage>
</organism>
<dbReference type="InterPro" id="IPR036890">
    <property type="entry name" value="HATPase_C_sf"/>
</dbReference>
<name>A0ABY5GQD6_9GAMM</name>
<dbReference type="EC" id="2.7.13.3" evidence="2"/>
<dbReference type="Gene3D" id="3.30.565.10">
    <property type="entry name" value="Histidine kinase-like ATPase, C-terminal domain"/>
    <property type="match status" value="1"/>
</dbReference>
<keyword evidence="3" id="KW-0597">Phosphoprotein</keyword>
<reference evidence="10" key="1">
    <citation type="submission" date="2021-04" db="EMBL/GenBank/DDBJ databases">
        <title>Oceanospirillales bacteria with DddD are important DMSP degraders in coastal seawater.</title>
        <authorList>
            <person name="Liu J."/>
        </authorList>
    </citation>
    <scope>NUCLEOTIDE SEQUENCE</scope>
    <source>
        <strain evidence="10">GY6</strain>
    </source>
</reference>
<evidence type="ECO:0000256" key="2">
    <source>
        <dbReference type="ARBA" id="ARBA00012438"/>
    </source>
</evidence>
<evidence type="ECO:0000256" key="7">
    <source>
        <dbReference type="ARBA" id="ARBA00022840"/>
    </source>
</evidence>
<dbReference type="Gene3D" id="1.20.5.1930">
    <property type="match status" value="1"/>
</dbReference>
<evidence type="ECO:0000313" key="10">
    <source>
        <dbReference type="EMBL" id="UTW01943.1"/>
    </source>
</evidence>
<feature type="domain" description="Histidine kinase/HSP90-like ATPase" evidence="9">
    <location>
        <begin position="289"/>
        <end position="383"/>
    </location>
</feature>
<dbReference type="CDD" id="cd16917">
    <property type="entry name" value="HATPase_UhpB-NarQ-NarX-like"/>
    <property type="match status" value="1"/>
</dbReference>
<evidence type="ECO:0000256" key="1">
    <source>
        <dbReference type="ARBA" id="ARBA00000085"/>
    </source>
</evidence>
<evidence type="ECO:0000256" key="5">
    <source>
        <dbReference type="ARBA" id="ARBA00022741"/>
    </source>
</evidence>
<comment type="catalytic activity">
    <reaction evidence="1">
        <text>ATP + protein L-histidine = ADP + protein N-phospho-L-histidine.</text>
        <dbReference type="EC" id="2.7.13.3"/>
    </reaction>
</comment>
<evidence type="ECO:0000256" key="3">
    <source>
        <dbReference type="ARBA" id="ARBA00022553"/>
    </source>
</evidence>